<feature type="domain" description="RmlD-like substrate binding" evidence="1">
    <location>
        <begin position="6"/>
        <end position="276"/>
    </location>
</feature>
<name>A0A382CNQ6_9ZZZZ</name>
<dbReference type="InterPro" id="IPR029903">
    <property type="entry name" value="RmlD-like-bd"/>
</dbReference>
<dbReference type="CDD" id="cd05254">
    <property type="entry name" value="dTDP_HR_like_SDR_e"/>
    <property type="match status" value="1"/>
</dbReference>
<dbReference type="GO" id="GO:0008831">
    <property type="term" value="F:dTDP-4-dehydrorhamnose reductase activity"/>
    <property type="evidence" value="ECO:0007669"/>
    <property type="project" value="TreeGrafter"/>
</dbReference>
<protein>
    <recommendedName>
        <fullName evidence="1">RmlD-like substrate binding domain-containing protein</fullName>
    </recommendedName>
</protein>
<accession>A0A382CNQ6</accession>
<dbReference type="AlphaFoldDB" id="A0A382CNQ6"/>
<dbReference type="GO" id="GO:0005829">
    <property type="term" value="C:cytosol"/>
    <property type="evidence" value="ECO:0007669"/>
    <property type="project" value="TreeGrafter"/>
</dbReference>
<dbReference type="InterPro" id="IPR005913">
    <property type="entry name" value="dTDP_dehydrorham_reduct"/>
</dbReference>
<organism evidence="2">
    <name type="scientific">marine metagenome</name>
    <dbReference type="NCBI Taxonomy" id="408172"/>
    <lineage>
        <taxon>unclassified sequences</taxon>
        <taxon>metagenomes</taxon>
        <taxon>ecological metagenomes</taxon>
    </lineage>
</organism>
<sequence>MATLGKLKACDRSTLDFIDLDGLRKLIRDYKPDVIVNAAAYTDVDKAESDEENAFQVNSRAVDLLAQEAKVLDAWLVHYSTDYVFDGEKMSPYTEEDKTNPLSVYGKTKLQGEEAIKKSKCKYLIFRTSWLYGTHGKNFFKTIIKLAKERDELRVVSNQIGAPTSAELVADVTSLCLYRIAQNSLSSKEISGIYHLTSTGKASWYDFAKYVIIEAKKSGGVFLTNPENIIAINASEYVLPAKRPANSLLDTQKLCKTFNLQLPVWQIHADRVIKELYLREA</sequence>
<dbReference type="InterPro" id="IPR036291">
    <property type="entry name" value="NAD(P)-bd_dom_sf"/>
</dbReference>
<dbReference type="PANTHER" id="PTHR10491">
    <property type="entry name" value="DTDP-4-DEHYDRORHAMNOSE REDUCTASE"/>
    <property type="match status" value="1"/>
</dbReference>
<dbReference type="EMBL" id="UINC01035210">
    <property type="protein sequence ID" value="SVB27261.1"/>
    <property type="molecule type" value="Genomic_DNA"/>
</dbReference>
<dbReference type="GO" id="GO:0019305">
    <property type="term" value="P:dTDP-rhamnose biosynthetic process"/>
    <property type="evidence" value="ECO:0007669"/>
    <property type="project" value="TreeGrafter"/>
</dbReference>
<evidence type="ECO:0000259" key="1">
    <source>
        <dbReference type="Pfam" id="PF04321"/>
    </source>
</evidence>
<dbReference type="Gene3D" id="3.90.25.10">
    <property type="entry name" value="UDP-galactose 4-epimerase, domain 1"/>
    <property type="match status" value="1"/>
</dbReference>
<reference evidence="2" key="1">
    <citation type="submission" date="2018-05" db="EMBL/GenBank/DDBJ databases">
        <authorList>
            <person name="Lanie J.A."/>
            <person name="Ng W.-L."/>
            <person name="Kazmierczak K.M."/>
            <person name="Andrzejewski T.M."/>
            <person name="Davidsen T.M."/>
            <person name="Wayne K.J."/>
            <person name="Tettelin H."/>
            <person name="Glass J.I."/>
            <person name="Rusch D."/>
            <person name="Podicherti R."/>
            <person name="Tsui H.-C.T."/>
            <person name="Winkler M.E."/>
        </authorList>
    </citation>
    <scope>NUCLEOTIDE SEQUENCE</scope>
</reference>
<gene>
    <name evidence="2" type="ORF">METZ01_LOCUS180115</name>
</gene>
<evidence type="ECO:0000313" key="2">
    <source>
        <dbReference type="EMBL" id="SVB27261.1"/>
    </source>
</evidence>
<dbReference type="Gene3D" id="3.40.50.720">
    <property type="entry name" value="NAD(P)-binding Rossmann-like Domain"/>
    <property type="match status" value="1"/>
</dbReference>
<dbReference type="NCBIfam" id="TIGR01214">
    <property type="entry name" value="rmlD"/>
    <property type="match status" value="1"/>
</dbReference>
<dbReference type="PANTHER" id="PTHR10491:SF4">
    <property type="entry name" value="METHIONINE ADENOSYLTRANSFERASE 2 SUBUNIT BETA"/>
    <property type="match status" value="1"/>
</dbReference>
<dbReference type="SUPFAM" id="SSF51735">
    <property type="entry name" value="NAD(P)-binding Rossmann-fold domains"/>
    <property type="match status" value="1"/>
</dbReference>
<proteinExistence type="predicted"/>
<dbReference type="Pfam" id="PF04321">
    <property type="entry name" value="RmlD_sub_bind"/>
    <property type="match status" value="1"/>
</dbReference>